<dbReference type="SMART" id="SM00220">
    <property type="entry name" value="S_TKc"/>
    <property type="match status" value="1"/>
</dbReference>
<feature type="region of interest" description="Disordered" evidence="8">
    <location>
        <begin position="198"/>
        <end position="225"/>
    </location>
</feature>
<feature type="region of interest" description="Disordered" evidence="8">
    <location>
        <begin position="1162"/>
        <end position="1285"/>
    </location>
</feature>
<feature type="domain" description="EF-hand" evidence="11">
    <location>
        <begin position="341"/>
        <end position="376"/>
    </location>
</feature>
<dbReference type="InterPro" id="IPR001849">
    <property type="entry name" value="PH_domain"/>
</dbReference>
<feature type="binding site" evidence="7">
    <location>
        <position position="1510"/>
    </location>
    <ligand>
        <name>ATP</name>
        <dbReference type="ChEBI" id="CHEBI:30616"/>
    </ligand>
</feature>
<feature type="compositionally biased region" description="Pro residues" evidence="8">
    <location>
        <begin position="1841"/>
        <end position="1852"/>
    </location>
</feature>
<dbReference type="GO" id="GO:0000045">
    <property type="term" value="P:autophagosome assembly"/>
    <property type="evidence" value="ECO:0007669"/>
    <property type="project" value="TreeGrafter"/>
</dbReference>
<evidence type="ECO:0000259" key="10">
    <source>
        <dbReference type="PROSITE" id="PS50011"/>
    </source>
</evidence>
<dbReference type="GO" id="GO:0010506">
    <property type="term" value="P:regulation of autophagy"/>
    <property type="evidence" value="ECO:0007669"/>
    <property type="project" value="InterPro"/>
</dbReference>
<feature type="region of interest" description="Disordered" evidence="8">
    <location>
        <begin position="389"/>
        <end position="560"/>
    </location>
</feature>
<dbReference type="GO" id="GO:0005509">
    <property type="term" value="F:calcium ion binding"/>
    <property type="evidence" value="ECO:0007669"/>
    <property type="project" value="InterPro"/>
</dbReference>
<keyword evidence="1" id="KW-0808">Transferase</keyword>
<dbReference type="Pfam" id="PF00169">
    <property type="entry name" value="PH"/>
    <property type="match status" value="1"/>
</dbReference>
<feature type="compositionally biased region" description="Basic and acidic residues" evidence="8">
    <location>
        <begin position="487"/>
        <end position="502"/>
    </location>
</feature>
<feature type="compositionally biased region" description="Basic and acidic residues" evidence="8">
    <location>
        <begin position="1790"/>
        <end position="1801"/>
    </location>
</feature>
<dbReference type="GeneID" id="40306664"/>
<feature type="compositionally biased region" description="Acidic residues" evidence="8">
    <location>
        <begin position="2112"/>
        <end position="2123"/>
    </location>
</feature>
<feature type="region of interest" description="Disordered" evidence="8">
    <location>
        <begin position="2109"/>
        <end position="2199"/>
    </location>
</feature>
<feature type="region of interest" description="Disordered" evidence="8">
    <location>
        <begin position="1832"/>
        <end position="1925"/>
    </location>
</feature>
<dbReference type="Gene3D" id="1.10.510.10">
    <property type="entry name" value="Transferase(Phosphotransferase) domain 1"/>
    <property type="match status" value="3"/>
</dbReference>
<feature type="region of interest" description="Disordered" evidence="8">
    <location>
        <begin position="2235"/>
        <end position="2390"/>
    </location>
</feature>
<evidence type="ECO:0000259" key="11">
    <source>
        <dbReference type="PROSITE" id="PS50222"/>
    </source>
</evidence>
<dbReference type="PROSITE" id="PS50011">
    <property type="entry name" value="PROTEIN_KINASE_DOM"/>
    <property type="match status" value="1"/>
</dbReference>
<keyword evidence="5 7" id="KW-0067">ATP-binding</keyword>
<feature type="compositionally biased region" description="Low complexity" evidence="8">
    <location>
        <begin position="92"/>
        <end position="112"/>
    </location>
</feature>
<feature type="compositionally biased region" description="Low complexity" evidence="8">
    <location>
        <begin position="2366"/>
        <end position="2390"/>
    </location>
</feature>
<dbReference type="InterPro" id="IPR008271">
    <property type="entry name" value="Ser/Thr_kinase_AS"/>
</dbReference>
<feature type="compositionally biased region" description="Acidic residues" evidence="8">
    <location>
        <begin position="543"/>
        <end position="556"/>
    </location>
</feature>
<feature type="compositionally biased region" description="Basic and acidic residues" evidence="8">
    <location>
        <begin position="2062"/>
        <end position="2088"/>
    </location>
</feature>
<feature type="compositionally biased region" description="Low complexity" evidence="8">
    <location>
        <begin position="813"/>
        <end position="822"/>
    </location>
</feature>
<dbReference type="SUPFAM" id="SSF50729">
    <property type="entry name" value="PH domain-like"/>
    <property type="match status" value="1"/>
</dbReference>
<dbReference type="PANTHER" id="PTHR24348:SF22">
    <property type="entry name" value="NON-SPECIFIC SERINE_THREONINE PROTEIN KINASE"/>
    <property type="match status" value="1"/>
</dbReference>
<dbReference type="GO" id="GO:0005829">
    <property type="term" value="C:cytosol"/>
    <property type="evidence" value="ECO:0007669"/>
    <property type="project" value="TreeGrafter"/>
</dbReference>
<evidence type="ECO:0000313" key="12">
    <source>
        <dbReference type="EMBL" id="PFH32285.1"/>
    </source>
</evidence>
<feature type="compositionally biased region" description="Low complexity" evidence="8">
    <location>
        <begin position="1890"/>
        <end position="1925"/>
    </location>
</feature>
<dbReference type="InterPro" id="IPR045269">
    <property type="entry name" value="Atg1-like"/>
</dbReference>
<comment type="caution">
    <text evidence="12">The sequence shown here is derived from an EMBL/GenBank/DDBJ whole genome shotgun (WGS) entry which is preliminary data.</text>
</comment>
<feature type="compositionally biased region" description="Basic and acidic residues" evidence="8">
    <location>
        <begin position="149"/>
        <end position="186"/>
    </location>
</feature>
<dbReference type="Gene3D" id="1.10.238.10">
    <property type="entry name" value="EF-hand"/>
    <property type="match status" value="1"/>
</dbReference>
<feature type="compositionally biased region" description="Polar residues" evidence="8">
    <location>
        <begin position="79"/>
        <end position="91"/>
    </location>
</feature>
<feature type="compositionally biased region" description="Basic and acidic residues" evidence="8">
    <location>
        <begin position="700"/>
        <end position="716"/>
    </location>
</feature>
<name>A0A2A9M2U2_BESBE</name>
<proteinExistence type="inferred from homology"/>
<feature type="compositionally biased region" description="Pro residues" evidence="8">
    <location>
        <begin position="745"/>
        <end position="757"/>
    </location>
</feature>
<dbReference type="InterPro" id="IPR011993">
    <property type="entry name" value="PH-like_dom_sf"/>
</dbReference>
<dbReference type="InterPro" id="IPR011009">
    <property type="entry name" value="Kinase-like_dom_sf"/>
</dbReference>
<dbReference type="SUPFAM" id="SSF47473">
    <property type="entry name" value="EF-hand"/>
    <property type="match status" value="1"/>
</dbReference>
<evidence type="ECO:0000256" key="5">
    <source>
        <dbReference type="ARBA" id="ARBA00022840"/>
    </source>
</evidence>
<feature type="compositionally biased region" description="Low complexity" evidence="8">
    <location>
        <begin position="230"/>
        <end position="243"/>
    </location>
</feature>
<dbReference type="Gene3D" id="2.30.29.30">
    <property type="entry name" value="Pleckstrin-homology domain (PH domain)/Phosphotyrosine-binding domain (PTB)"/>
    <property type="match status" value="1"/>
</dbReference>
<feature type="compositionally biased region" description="Basic and acidic residues" evidence="8">
    <location>
        <begin position="2136"/>
        <end position="2155"/>
    </location>
</feature>
<protein>
    <recommendedName>
        <fullName evidence="14">Protein kinase domain-containing protein</fullName>
    </recommendedName>
</protein>
<organism evidence="12 13">
    <name type="scientific">Besnoitia besnoiti</name>
    <name type="common">Apicomplexan protozoan</name>
    <dbReference type="NCBI Taxonomy" id="94643"/>
    <lineage>
        <taxon>Eukaryota</taxon>
        <taxon>Sar</taxon>
        <taxon>Alveolata</taxon>
        <taxon>Apicomplexa</taxon>
        <taxon>Conoidasida</taxon>
        <taxon>Coccidia</taxon>
        <taxon>Eucoccidiorida</taxon>
        <taxon>Eimeriorina</taxon>
        <taxon>Sarcocystidae</taxon>
        <taxon>Besnoitia</taxon>
    </lineage>
</organism>
<dbReference type="GO" id="GO:0016020">
    <property type="term" value="C:membrane"/>
    <property type="evidence" value="ECO:0007669"/>
    <property type="project" value="TreeGrafter"/>
</dbReference>
<dbReference type="PROSITE" id="PS50222">
    <property type="entry name" value="EF_HAND_2"/>
    <property type="match status" value="2"/>
</dbReference>
<dbReference type="InterPro" id="IPR000719">
    <property type="entry name" value="Prot_kinase_dom"/>
</dbReference>
<feature type="compositionally biased region" description="Basic and acidic residues" evidence="8">
    <location>
        <begin position="198"/>
        <end position="212"/>
    </location>
</feature>
<feature type="compositionally biased region" description="Basic and acidic residues" evidence="8">
    <location>
        <begin position="2297"/>
        <end position="2307"/>
    </location>
</feature>
<evidence type="ECO:0008006" key="14">
    <source>
        <dbReference type="Google" id="ProtNLM"/>
    </source>
</evidence>
<dbReference type="GO" id="GO:0000407">
    <property type="term" value="C:phagophore assembly site"/>
    <property type="evidence" value="ECO:0007669"/>
    <property type="project" value="TreeGrafter"/>
</dbReference>
<dbReference type="Proteomes" id="UP000224006">
    <property type="component" value="Chromosome X"/>
</dbReference>
<keyword evidence="3" id="KW-0418">Kinase</keyword>
<feature type="region of interest" description="Disordered" evidence="8">
    <location>
        <begin position="1014"/>
        <end position="1059"/>
    </location>
</feature>
<feature type="region of interest" description="Disordered" evidence="8">
    <location>
        <begin position="29"/>
        <end position="186"/>
    </location>
</feature>
<dbReference type="GO" id="GO:0005776">
    <property type="term" value="C:autophagosome"/>
    <property type="evidence" value="ECO:0007669"/>
    <property type="project" value="TreeGrafter"/>
</dbReference>
<evidence type="ECO:0000256" key="4">
    <source>
        <dbReference type="ARBA" id="ARBA00022837"/>
    </source>
</evidence>
<feature type="compositionally biased region" description="Gly residues" evidence="8">
    <location>
        <begin position="1762"/>
        <end position="1781"/>
    </location>
</feature>
<feature type="compositionally biased region" description="Low complexity" evidence="8">
    <location>
        <begin position="758"/>
        <end position="804"/>
    </location>
</feature>
<dbReference type="SMART" id="SM00054">
    <property type="entry name" value="EFh"/>
    <property type="match status" value="2"/>
</dbReference>
<evidence type="ECO:0000256" key="8">
    <source>
        <dbReference type="SAM" id="MobiDB-lite"/>
    </source>
</evidence>
<feature type="region of interest" description="Disordered" evidence="8">
    <location>
        <begin position="230"/>
        <end position="249"/>
    </location>
</feature>
<dbReference type="PROSITE" id="PS50003">
    <property type="entry name" value="PH_DOMAIN"/>
    <property type="match status" value="1"/>
</dbReference>
<evidence type="ECO:0000256" key="3">
    <source>
        <dbReference type="ARBA" id="ARBA00022777"/>
    </source>
</evidence>
<feature type="compositionally biased region" description="Basic and acidic residues" evidence="8">
    <location>
        <begin position="424"/>
        <end position="441"/>
    </location>
</feature>
<dbReference type="CDD" id="cd00051">
    <property type="entry name" value="EFh"/>
    <property type="match status" value="1"/>
</dbReference>
<feature type="compositionally biased region" description="Basic residues" evidence="8">
    <location>
        <begin position="1180"/>
        <end position="1207"/>
    </location>
</feature>
<keyword evidence="4" id="KW-0106">Calcium</keyword>
<keyword evidence="2 7" id="KW-0547">Nucleotide-binding</keyword>
<sequence>MSMNREAATEQPTRRDMYVIVQPEQLVAPSWPPPLVLQHSASAKASRAEPLHSRAGLQPPSPLEGWGKSRRSGDFPFMPTSSNYTTTPEFLSSSPPSSPGSSLCPASSPLGADQGDEKAREREGRESDRHSRNRREKQGWGAEAAGNTFERHPAEVREESSKKDVTRAEGNRRKTEKEREDIERVERERKEWRLGVKDSEEKEWRERGERRLQSLPPHYPPSVLRGLAAGGARSVASSSASKSSRTEKETRAQLTQLFNEFAEPRRCRASGTRVPLIHLLRHTCGGCRTEKVLDKTGLLALFSRLPAMVFERFFDLLDEDGDQTVDVKEFCKGLDSLCSQNEEKLLRFLFNLCDLDGNGSIEREELRTLLYHLPFRLWKFSRRSKRRHVRDREARRERRDRREHRALSLPSPSVLGFAAASDARSPRHGAETDSQDKEKRHSSGAFGSEASRAESEARLSGHARRPSPSVRFASDGRSASPGGSWSEAREDFGGARRTRDEDSCGSSQERPEEELLLDARPHKHRGFASSASSSSSSGSSSSSDDDQEGEARDEEDSLRFDEQDHLVRKRIDEIVEACFLHKRKEQRRSVCSTAPSAGEAPVHGLRERIPPPLSLPIQREEGLTFEEFLAALASNREIHDLLNFFYLQSVLSLFAPRGPPLTLPPSFSSLPSQAASRHPAAPLQANDCAAASRSPSPGGDGRRASTAERACEREGLRGPAHAAASALPPVCPPSPPLLAAEAPASPQPLPELLPPSAVPLSLSSRSASPSSFPGPSSPSSPSSSHSGEPPPSAGARGARATALPGERRTAPQAASASRSSDGGADGSSAEKEAPGGAQGATRGGFLSHAWSHVSAASNKDRCERARSMSVELEGGAKGQAGGARRERRLFSLFSPSRGVLSAAARSKPKAKAGCEGAPTSENAAEAEGATEVAMEERGADSTPSGCGGEKQPPAANTKENTARSEEATACLSPPWISSRRPLPAPIPHFPLPPTFPSSSFLGFSGSAASGEGTTAARVGAASPPHASGISDRPGIASEDPAGMHNKAGGAGAALPSPPPRLGVDRPLELVVSSAVSAAGRRVAVLGEVCGVRFGGRRLYVARALFSFTGVVLASDAVLVAVLQPRRSAERRDRRRRPRAASQRLPHGVDRWLVLRRVRTVGRRSEAHPPPLAAASSALARRGRTPAHRGGRRRGGRHHDGNRRRRAARNGGGSGGSRVAATRGGKAPRQGTGGPTGDVSPAARRWRKAETVQRRGGGRRARAQWKLGSPTQRERGRRSRGRGEEDAEVAILYQPARRRTVSAYARSLSRGTNLVGSVISGGARSFLTRVGFGRGAGDGEPFFLSFLGNEDRLQMHGWLWKVGQHFGGWIRRYYFLTGRHLWWQSQILSTRPANCLYLHGCSVHALVDDPYRTSEPQAARATSPSFTSPVTGTRGRFGLEILKPSGRVAKRLYAIDADDRQNWLRALQVACGVEDFHDFYCLHAEEVLGHGKFAAVKLGHAKATGQMVAVKILNRSNLRTEEDREFTRRELEVVKVLQHPNLVRTVDVFGRSGTAPYAYIVMELLPHRDLATLIRLTRVIQYLSLKLLLRQRRQFLQARGCVPASASIHISALPRPNPLLFPPLSAAPSPFRNPDTLALPPRNLAVLMPSAPSSPSSPSSPSAASAASPARAAVASPLCAERFLETDFTMDSRCLLEEQVILKIVTGLLKATRHMHAKGVVHRDLKPENLLLVLAPPQDEASAGGEAGRPASPRGRGPEQGDAGAGLRGCGDGSQGGEGAGKGGEESASEDDARSQPRDAGAREAASPLPTIVIRDTENGVWHYHPFPPQSPAGMLMGTSGLPPPASGSPRPSPCAGRLEGDNPQGATQSGGEAAAPGDNAGRGAAMQQGALAAVSRPASPSSASPPQSSASASSSPSAPASPASPGFAALPAAALPAAGIPTSSALFSSPCAGGGWHACDPLIEDLKGFPRTILAAEELAEIEDWVPALVSRSPSRKFLLQPSRPLYGRSPPLSRYYRSRRTRRRNFFRFSSAAPRPHAGRTRLLSLFTFGRRRGPLSGREGPAREFEETDGERRDRREREAEDSERRRIGRQRGQTDLIWRLLADAAVPEEGTDEDDEDDEAAQSTDAATGDTADVQREAKAAAEGRGDERAQGGRDAAPAPPSAAAAASAGAEEERGWGAAAVQQSQGAEARGASLRETRRRIASVLASSTTTNYLAVPGPRVLPFFEQLPAASEPQAPAASSALRRPPQLSPAGLTAGRRDTRRLRSVPSSLRAPCPPCAPASGDGDGLPAAEDAPREASEGAKRRASALPVLAARGESLGGTKAPRGSTGGDGGVFSPTAPAPKEPEGPSSGPTGSPPSPASSPSTPSPSSLATSLPSSHSSSSSAAARRVGLESLARPSPCAGNEAERLQWCVGVLREIQERLLSIKVADFGLSAVLAPNWRTTDSLGTLAYAAPEVLVGVEYDKAVDMWSIGVITFELLSQGVLPFQGKTEAQIGASILEGRYSFDIRPNDRPWLFAPRPVPPAARDFVSRLLCHPARRMNIEEALRHPWIADGHQVHVAPPTPKKFYVA</sequence>
<dbReference type="VEuPathDB" id="ToxoDB:BESB_016030"/>
<feature type="compositionally biased region" description="Low complexity" evidence="8">
    <location>
        <begin position="2235"/>
        <end position="2251"/>
    </location>
</feature>
<dbReference type="InterPro" id="IPR018247">
    <property type="entry name" value="EF_Hand_1_Ca_BS"/>
</dbReference>
<dbReference type="InterPro" id="IPR011992">
    <property type="entry name" value="EF-hand-dom_pair"/>
</dbReference>
<evidence type="ECO:0000256" key="1">
    <source>
        <dbReference type="ARBA" id="ARBA00022679"/>
    </source>
</evidence>
<feature type="domain" description="PH" evidence="9">
    <location>
        <begin position="1351"/>
        <end position="1471"/>
    </location>
</feature>
<feature type="region of interest" description="Disordered" evidence="8">
    <location>
        <begin position="2055"/>
        <end position="2091"/>
    </location>
</feature>
<dbReference type="RefSeq" id="XP_029216294.1">
    <property type="nucleotide sequence ID" value="XM_029360318.1"/>
</dbReference>
<feature type="compositionally biased region" description="Low complexity" evidence="8">
    <location>
        <begin position="528"/>
        <end position="542"/>
    </location>
</feature>
<evidence type="ECO:0000256" key="7">
    <source>
        <dbReference type="PROSITE-ProRule" id="PRU10141"/>
    </source>
</evidence>
<feature type="region of interest" description="Disordered" evidence="8">
    <location>
        <begin position="665"/>
        <end position="976"/>
    </location>
</feature>
<feature type="region of interest" description="Disordered" evidence="8">
    <location>
        <begin position="1738"/>
        <end position="1810"/>
    </location>
</feature>
<dbReference type="PANTHER" id="PTHR24348">
    <property type="entry name" value="SERINE/THREONINE-PROTEIN KINASE UNC-51-RELATED"/>
    <property type="match status" value="1"/>
</dbReference>
<dbReference type="PROSITE" id="PS00018">
    <property type="entry name" value="EF_HAND_1"/>
    <property type="match status" value="2"/>
</dbReference>
<dbReference type="Pfam" id="PF00069">
    <property type="entry name" value="Pkinase"/>
    <property type="match status" value="3"/>
</dbReference>
<feature type="domain" description="EF-hand" evidence="11">
    <location>
        <begin position="305"/>
        <end position="340"/>
    </location>
</feature>
<dbReference type="SUPFAM" id="SSF56112">
    <property type="entry name" value="Protein kinase-like (PK-like)"/>
    <property type="match status" value="1"/>
</dbReference>
<dbReference type="PROSITE" id="PS00108">
    <property type="entry name" value="PROTEIN_KINASE_ST"/>
    <property type="match status" value="1"/>
</dbReference>
<evidence type="ECO:0000259" key="9">
    <source>
        <dbReference type="PROSITE" id="PS50003"/>
    </source>
</evidence>
<dbReference type="PROSITE" id="PS00107">
    <property type="entry name" value="PROTEIN_KINASE_ATP"/>
    <property type="match status" value="1"/>
</dbReference>
<accession>A0A2A9M2U2</accession>
<dbReference type="SMART" id="SM00233">
    <property type="entry name" value="PH"/>
    <property type="match status" value="1"/>
</dbReference>
<reference evidence="12 13" key="1">
    <citation type="submission" date="2017-09" db="EMBL/GenBank/DDBJ databases">
        <title>Genome sequencing of Besnoitia besnoiti strain Bb-Ger1.</title>
        <authorList>
            <person name="Schares G."/>
            <person name="Venepally P."/>
            <person name="Lorenzi H.A."/>
        </authorList>
    </citation>
    <scope>NUCLEOTIDE SEQUENCE [LARGE SCALE GENOMIC DNA]</scope>
    <source>
        <strain evidence="12 13">Bb-Ger1</strain>
    </source>
</reference>
<feature type="compositionally biased region" description="Basic and acidic residues" evidence="8">
    <location>
        <begin position="115"/>
        <end position="130"/>
    </location>
</feature>
<dbReference type="InterPro" id="IPR002048">
    <property type="entry name" value="EF_hand_dom"/>
</dbReference>
<dbReference type="KEGG" id="bbes:BESB_016030"/>
<evidence type="ECO:0000256" key="6">
    <source>
        <dbReference type="ARBA" id="ARBA00024334"/>
    </source>
</evidence>
<dbReference type="GO" id="GO:0004674">
    <property type="term" value="F:protein serine/threonine kinase activity"/>
    <property type="evidence" value="ECO:0007669"/>
    <property type="project" value="InterPro"/>
</dbReference>
<dbReference type="OrthoDB" id="377346at2759"/>
<comment type="similarity">
    <text evidence="6">Belongs to the protein kinase superfamily. Ser/Thr protein kinase family. CDPK subfamily.</text>
</comment>
<evidence type="ECO:0000256" key="2">
    <source>
        <dbReference type="ARBA" id="ARBA00022741"/>
    </source>
</evidence>
<feature type="domain" description="Protein kinase" evidence="10">
    <location>
        <begin position="1481"/>
        <end position="2557"/>
    </location>
</feature>
<keyword evidence="13" id="KW-1185">Reference proteome</keyword>
<gene>
    <name evidence="12" type="ORF">BESB_016030</name>
</gene>
<evidence type="ECO:0000313" key="13">
    <source>
        <dbReference type="Proteomes" id="UP000224006"/>
    </source>
</evidence>
<dbReference type="EMBL" id="NWUJ01000011">
    <property type="protein sequence ID" value="PFH32285.1"/>
    <property type="molecule type" value="Genomic_DNA"/>
</dbReference>
<dbReference type="GO" id="GO:0005524">
    <property type="term" value="F:ATP binding"/>
    <property type="evidence" value="ECO:0007669"/>
    <property type="project" value="UniProtKB-UniRule"/>
</dbReference>
<dbReference type="InterPro" id="IPR017441">
    <property type="entry name" value="Protein_kinase_ATP_BS"/>
</dbReference>